<reference evidence="1 2" key="1">
    <citation type="submission" date="2018-08" db="EMBL/GenBank/DDBJ databases">
        <title>Sequencing the genomes of 1000 actinobacteria strains.</title>
        <authorList>
            <person name="Klenk H.-P."/>
        </authorList>
    </citation>
    <scope>NUCLEOTIDE SEQUENCE [LARGE SCALE GENOMIC DNA]</scope>
    <source>
        <strain evidence="1 2">DSM 44099</strain>
    </source>
</reference>
<sequence>MTDYGVVEVLRTQVALAREPFDVVVWVGVDCLTDGIRSDGGTVDEKAIARTVWDATDALFAEHLAAQNDWPAPPTATG</sequence>
<protein>
    <submittedName>
        <fullName evidence="1">Uncharacterized protein</fullName>
    </submittedName>
</protein>
<proteinExistence type="predicted"/>
<dbReference type="EMBL" id="QUMQ01000001">
    <property type="protein sequence ID" value="REG02029.1"/>
    <property type="molecule type" value="Genomic_DNA"/>
</dbReference>
<organism evidence="1 2">
    <name type="scientific">Asanoa ferruginea</name>
    <dbReference type="NCBI Taxonomy" id="53367"/>
    <lineage>
        <taxon>Bacteria</taxon>
        <taxon>Bacillati</taxon>
        <taxon>Actinomycetota</taxon>
        <taxon>Actinomycetes</taxon>
        <taxon>Micromonosporales</taxon>
        <taxon>Micromonosporaceae</taxon>
        <taxon>Asanoa</taxon>
    </lineage>
</organism>
<dbReference type="AlphaFoldDB" id="A0A3D9ZXW2"/>
<gene>
    <name evidence="1" type="ORF">DFJ67_8120</name>
</gene>
<evidence type="ECO:0000313" key="2">
    <source>
        <dbReference type="Proteomes" id="UP000256913"/>
    </source>
</evidence>
<keyword evidence="2" id="KW-1185">Reference proteome</keyword>
<dbReference type="RefSeq" id="WP_116074697.1">
    <property type="nucleotide sequence ID" value="NZ_BONB01000069.1"/>
</dbReference>
<comment type="caution">
    <text evidence="1">The sequence shown here is derived from an EMBL/GenBank/DDBJ whole genome shotgun (WGS) entry which is preliminary data.</text>
</comment>
<dbReference type="Proteomes" id="UP000256913">
    <property type="component" value="Unassembled WGS sequence"/>
</dbReference>
<name>A0A3D9ZXW2_9ACTN</name>
<accession>A0A3D9ZXW2</accession>
<evidence type="ECO:0000313" key="1">
    <source>
        <dbReference type="EMBL" id="REG02029.1"/>
    </source>
</evidence>